<dbReference type="CDD" id="cd03443">
    <property type="entry name" value="PaaI_thioesterase"/>
    <property type="match status" value="1"/>
</dbReference>
<evidence type="ECO:0000256" key="2">
    <source>
        <dbReference type="ARBA" id="ARBA00022801"/>
    </source>
</evidence>
<protein>
    <recommendedName>
        <fullName evidence="3">Thioesterase domain-containing protein</fullName>
    </recommendedName>
</protein>
<dbReference type="OrthoDB" id="46529at2759"/>
<organism evidence="4 5">
    <name type="scientific">Dendrobium catenatum</name>
    <dbReference type="NCBI Taxonomy" id="906689"/>
    <lineage>
        <taxon>Eukaryota</taxon>
        <taxon>Viridiplantae</taxon>
        <taxon>Streptophyta</taxon>
        <taxon>Embryophyta</taxon>
        <taxon>Tracheophyta</taxon>
        <taxon>Spermatophyta</taxon>
        <taxon>Magnoliopsida</taxon>
        <taxon>Liliopsida</taxon>
        <taxon>Asparagales</taxon>
        <taxon>Orchidaceae</taxon>
        <taxon>Epidendroideae</taxon>
        <taxon>Malaxideae</taxon>
        <taxon>Dendrobiinae</taxon>
        <taxon>Dendrobium</taxon>
    </lineage>
</organism>
<dbReference type="PANTHER" id="PTHR21660:SF47">
    <property type="entry name" value="F19P19.27 PROTEIN"/>
    <property type="match status" value="1"/>
</dbReference>
<sequence length="155" mass="16737">MDFPAVKRSLEAAAVEILPTPMLDSLPSKFYDAFILHGLSVDLIEAGRLLCSMAIPPRLLNTGKFLHGGATISLIDIVGSAVFYTVGARTTGSPLEISTSFLDSAFVHEEIEIEAKVLRIGKAIGVANIDLRKKKNGKLFAQARYTKYLGVTSNI</sequence>
<evidence type="ECO:0000313" key="5">
    <source>
        <dbReference type="Proteomes" id="UP000233837"/>
    </source>
</evidence>
<evidence type="ECO:0000313" key="4">
    <source>
        <dbReference type="EMBL" id="PKU65329.1"/>
    </source>
</evidence>
<evidence type="ECO:0000256" key="1">
    <source>
        <dbReference type="ARBA" id="ARBA00008324"/>
    </source>
</evidence>
<feature type="domain" description="Thioesterase" evidence="3">
    <location>
        <begin position="64"/>
        <end position="138"/>
    </location>
</feature>
<dbReference type="EMBL" id="KZ503359">
    <property type="protein sequence ID" value="PKU65329.1"/>
    <property type="molecule type" value="Genomic_DNA"/>
</dbReference>
<dbReference type="STRING" id="906689.A0A2I0VPJ3"/>
<gene>
    <name evidence="4" type="ORF">MA16_Dca021806</name>
</gene>
<proteinExistence type="inferred from homology"/>
<reference evidence="4 5" key="1">
    <citation type="journal article" date="2016" name="Sci. Rep.">
        <title>The Dendrobium catenatum Lindl. genome sequence provides insights into polysaccharide synthase, floral development and adaptive evolution.</title>
        <authorList>
            <person name="Zhang G.Q."/>
            <person name="Xu Q."/>
            <person name="Bian C."/>
            <person name="Tsai W.C."/>
            <person name="Yeh C.M."/>
            <person name="Liu K.W."/>
            <person name="Yoshida K."/>
            <person name="Zhang L.S."/>
            <person name="Chang S.B."/>
            <person name="Chen F."/>
            <person name="Shi Y."/>
            <person name="Su Y.Y."/>
            <person name="Zhang Y.Q."/>
            <person name="Chen L.J."/>
            <person name="Yin Y."/>
            <person name="Lin M."/>
            <person name="Huang H."/>
            <person name="Deng H."/>
            <person name="Wang Z.W."/>
            <person name="Zhu S.L."/>
            <person name="Zhao X."/>
            <person name="Deng C."/>
            <person name="Niu S.C."/>
            <person name="Huang J."/>
            <person name="Wang M."/>
            <person name="Liu G.H."/>
            <person name="Yang H.J."/>
            <person name="Xiao X.J."/>
            <person name="Hsiao Y.Y."/>
            <person name="Wu W.L."/>
            <person name="Chen Y.Y."/>
            <person name="Mitsuda N."/>
            <person name="Ohme-Takagi M."/>
            <person name="Luo Y.B."/>
            <person name="Van de Peer Y."/>
            <person name="Liu Z.J."/>
        </authorList>
    </citation>
    <scope>NUCLEOTIDE SEQUENCE [LARGE SCALE GENOMIC DNA]</scope>
    <source>
        <tissue evidence="4">The whole plant</tissue>
    </source>
</reference>
<dbReference type="Proteomes" id="UP000233837">
    <property type="component" value="Unassembled WGS sequence"/>
</dbReference>
<dbReference type="PANTHER" id="PTHR21660">
    <property type="entry name" value="THIOESTERASE SUPERFAMILY MEMBER-RELATED"/>
    <property type="match status" value="1"/>
</dbReference>
<accession>A0A2I0VPJ3</accession>
<evidence type="ECO:0000259" key="3">
    <source>
        <dbReference type="Pfam" id="PF03061"/>
    </source>
</evidence>
<comment type="similarity">
    <text evidence="1">Belongs to the thioesterase PaaI family.</text>
</comment>
<dbReference type="InterPro" id="IPR029069">
    <property type="entry name" value="HotDog_dom_sf"/>
</dbReference>
<dbReference type="FunFam" id="3.10.129.10:FF:000059">
    <property type="entry name" value="Acyl-coenzyme A thioesterase 13"/>
    <property type="match status" value="1"/>
</dbReference>
<dbReference type="InterPro" id="IPR039298">
    <property type="entry name" value="ACOT13"/>
</dbReference>
<name>A0A2I0VPJ3_9ASPA</name>
<reference evidence="4 5" key="2">
    <citation type="journal article" date="2017" name="Nature">
        <title>The Apostasia genome and the evolution of orchids.</title>
        <authorList>
            <person name="Zhang G.Q."/>
            <person name="Liu K.W."/>
            <person name="Li Z."/>
            <person name="Lohaus R."/>
            <person name="Hsiao Y.Y."/>
            <person name="Niu S.C."/>
            <person name="Wang J.Y."/>
            <person name="Lin Y.C."/>
            <person name="Xu Q."/>
            <person name="Chen L.J."/>
            <person name="Yoshida K."/>
            <person name="Fujiwara S."/>
            <person name="Wang Z.W."/>
            <person name="Zhang Y.Q."/>
            <person name="Mitsuda N."/>
            <person name="Wang M."/>
            <person name="Liu G.H."/>
            <person name="Pecoraro L."/>
            <person name="Huang H.X."/>
            <person name="Xiao X.J."/>
            <person name="Lin M."/>
            <person name="Wu X.Y."/>
            <person name="Wu W.L."/>
            <person name="Chen Y.Y."/>
            <person name="Chang S.B."/>
            <person name="Sakamoto S."/>
            <person name="Ohme-Takagi M."/>
            <person name="Yagi M."/>
            <person name="Zeng S.J."/>
            <person name="Shen C.Y."/>
            <person name="Yeh C.M."/>
            <person name="Luo Y.B."/>
            <person name="Tsai W.C."/>
            <person name="Van de Peer Y."/>
            <person name="Liu Z.J."/>
        </authorList>
    </citation>
    <scope>NUCLEOTIDE SEQUENCE [LARGE SCALE GENOMIC DNA]</scope>
    <source>
        <tissue evidence="4">The whole plant</tissue>
    </source>
</reference>
<dbReference type="GO" id="GO:0047617">
    <property type="term" value="F:fatty acyl-CoA hydrolase activity"/>
    <property type="evidence" value="ECO:0007669"/>
    <property type="project" value="InterPro"/>
</dbReference>
<dbReference type="Pfam" id="PF03061">
    <property type="entry name" value="4HBT"/>
    <property type="match status" value="1"/>
</dbReference>
<dbReference type="SUPFAM" id="SSF54637">
    <property type="entry name" value="Thioesterase/thiol ester dehydrase-isomerase"/>
    <property type="match status" value="1"/>
</dbReference>
<dbReference type="NCBIfam" id="TIGR00369">
    <property type="entry name" value="unchar_dom_1"/>
    <property type="match status" value="1"/>
</dbReference>
<dbReference type="InterPro" id="IPR006683">
    <property type="entry name" value="Thioestr_dom"/>
</dbReference>
<dbReference type="InterPro" id="IPR003736">
    <property type="entry name" value="PAAI_dom"/>
</dbReference>
<keyword evidence="5" id="KW-1185">Reference proteome</keyword>
<dbReference type="AlphaFoldDB" id="A0A2I0VPJ3"/>
<dbReference type="Gene3D" id="3.10.129.10">
    <property type="entry name" value="Hotdog Thioesterase"/>
    <property type="match status" value="1"/>
</dbReference>
<keyword evidence="2" id="KW-0378">Hydrolase</keyword>